<proteinExistence type="predicted"/>
<organism evidence="1 2">
    <name type="scientific">Ottowia thiooxydans</name>
    <dbReference type="NCBI Taxonomy" id="219182"/>
    <lineage>
        <taxon>Bacteria</taxon>
        <taxon>Pseudomonadati</taxon>
        <taxon>Pseudomonadota</taxon>
        <taxon>Betaproteobacteria</taxon>
        <taxon>Burkholderiales</taxon>
        <taxon>Comamonadaceae</taxon>
        <taxon>Ottowia</taxon>
    </lineage>
</organism>
<dbReference type="SUPFAM" id="SSF89796">
    <property type="entry name" value="CoA-transferase family III (CaiB/BaiF)"/>
    <property type="match status" value="1"/>
</dbReference>
<dbReference type="InterPro" id="IPR003673">
    <property type="entry name" value="CoA-Trfase_fam_III"/>
</dbReference>
<protein>
    <submittedName>
        <fullName evidence="1">Alpha-methylacyl-CoA racemase</fullName>
        <ecNumber evidence="1">5.1.99.4</ecNumber>
    </submittedName>
</protein>
<dbReference type="Gene3D" id="3.30.1540.10">
    <property type="entry name" value="formyl-coa transferase, domain 3"/>
    <property type="match status" value="1"/>
</dbReference>
<comment type="caution">
    <text evidence="1">The sequence shown here is derived from an EMBL/GenBank/DDBJ whole genome shotgun (WGS) entry which is preliminary data.</text>
</comment>
<evidence type="ECO:0000313" key="1">
    <source>
        <dbReference type="EMBL" id="MET4578597.1"/>
    </source>
</evidence>
<dbReference type="EC" id="5.1.99.4" evidence="1"/>
<dbReference type="InterPro" id="IPR050509">
    <property type="entry name" value="CoA-transferase_III"/>
</dbReference>
<accession>A0ABV2QC23</accession>
<dbReference type="InterPro" id="IPR044855">
    <property type="entry name" value="CoA-Trfase_III_dom3_sf"/>
</dbReference>
<dbReference type="Proteomes" id="UP001549320">
    <property type="component" value="Unassembled WGS sequence"/>
</dbReference>
<gene>
    <name evidence="1" type="ORF">ABIE13_003713</name>
</gene>
<keyword evidence="1" id="KW-0413">Isomerase</keyword>
<dbReference type="GO" id="GO:0008111">
    <property type="term" value="F:alpha-methylacyl-CoA racemase activity"/>
    <property type="evidence" value="ECO:0007669"/>
    <property type="project" value="UniProtKB-EC"/>
</dbReference>
<dbReference type="Pfam" id="PF02515">
    <property type="entry name" value="CoA_transf_3"/>
    <property type="match status" value="1"/>
</dbReference>
<reference evidence="1 2" key="1">
    <citation type="submission" date="2024-06" db="EMBL/GenBank/DDBJ databases">
        <title>Sorghum-associated microbial communities from plants grown in Nebraska, USA.</title>
        <authorList>
            <person name="Schachtman D."/>
        </authorList>
    </citation>
    <scope>NUCLEOTIDE SEQUENCE [LARGE SCALE GENOMIC DNA]</scope>
    <source>
        <strain evidence="1 2">2709</strain>
    </source>
</reference>
<dbReference type="PANTHER" id="PTHR48228:SF5">
    <property type="entry name" value="ALPHA-METHYLACYL-COA RACEMASE"/>
    <property type="match status" value="1"/>
</dbReference>
<evidence type="ECO:0000313" key="2">
    <source>
        <dbReference type="Proteomes" id="UP001549320"/>
    </source>
</evidence>
<sequence length="389" mass="41199">MSSMAYQKGPLAGLKVIEMAGIGPAPFAVTLLADAGMEVIRIERSSGSTSPVGAVNPAQDPMLRGRRCIALDLKSPQGTEVVLRLLDQADALVEGFRPGVMERLGLGPEPCLARKPSLVYGRMTGWGQTGPLSQEAGHDINYIALSGALHAIGLPDRPILPLNLVGDFGGGGTLLAFGVTSALVSAMRTGSGQVVDAAMSDGAALLMAPFYAKLAAGTWRDERGANVLDGAAPHYGVYPCADGKFVAVGPLEPQFYASFLARLELADDPMFARRAEPALWPTLRERLEQVFLSRPRDEWCNLFEGSDACVAPVLSMSEAPSHPHNQARETFMDAGGAWVPGPVPRFGSAERRMPSAPLRDSGTTDELLHLAGYSSTEIGRLRADGIVHS</sequence>
<keyword evidence="2" id="KW-1185">Reference proteome</keyword>
<dbReference type="Gene3D" id="3.40.50.10540">
    <property type="entry name" value="Crotonobetainyl-coa:carnitine coa-transferase, domain 1"/>
    <property type="match status" value="1"/>
</dbReference>
<dbReference type="PANTHER" id="PTHR48228">
    <property type="entry name" value="SUCCINYL-COA--D-CITRAMALATE COA-TRANSFERASE"/>
    <property type="match status" value="1"/>
</dbReference>
<name>A0ABV2QC23_9BURK</name>
<dbReference type="InterPro" id="IPR023606">
    <property type="entry name" value="CoA-Trfase_III_dom_1_sf"/>
</dbReference>
<dbReference type="EMBL" id="JBEPSH010000007">
    <property type="protein sequence ID" value="MET4578597.1"/>
    <property type="molecule type" value="Genomic_DNA"/>
</dbReference>